<feature type="region of interest" description="Disordered" evidence="11">
    <location>
        <begin position="529"/>
        <end position="560"/>
    </location>
</feature>
<evidence type="ECO:0000256" key="2">
    <source>
        <dbReference type="ARBA" id="ARBA00005462"/>
    </source>
</evidence>
<feature type="repeat" description="ARM" evidence="10">
    <location>
        <begin position="338"/>
        <end position="381"/>
    </location>
</feature>
<accession>A0A067PJB3</accession>
<evidence type="ECO:0000256" key="11">
    <source>
        <dbReference type="SAM" id="MobiDB-lite"/>
    </source>
</evidence>
<dbReference type="PANTHER" id="PTHR47249">
    <property type="entry name" value="VACUOLAR PROTEIN 8"/>
    <property type="match status" value="1"/>
</dbReference>
<dbReference type="FunFam" id="1.25.10.10:FF:000128">
    <property type="entry name" value="Vacuolar protein-like protein 8"/>
    <property type="match status" value="1"/>
</dbReference>
<dbReference type="GO" id="GO:0043495">
    <property type="term" value="F:protein-membrane adaptor activity"/>
    <property type="evidence" value="ECO:0007669"/>
    <property type="project" value="InterPro"/>
</dbReference>
<evidence type="ECO:0000256" key="6">
    <source>
        <dbReference type="ARBA" id="ARBA00023136"/>
    </source>
</evidence>
<dbReference type="InterPro" id="IPR016024">
    <property type="entry name" value="ARM-type_fold"/>
</dbReference>
<evidence type="ECO:0000313" key="13">
    <source>
        <dbReference type="Proteomes" id="UP000027265"/>
    </source>
</evidence>
<feature type="repeat" description="ARM" evidence="10">
    <location>
        <begin position="90"/>
        <end position="132"/>
    </location>
</feature>
<keyword evidence="5" id="KW-0677">Repeat</keyword>
<dbReference type="AlphaFoldDB" id="A0A067PJB3"/>
<dbReference type="InterPro" id="IPR045156">
    <property type="entry name" value="Vac8"/>
</dbReference>
<keyword evidence="7" id="KW-0449">Lipoprotein</keyword>
<feature type="region of interest" description="Disordered" evidence="11">
    <location>
        <begin position="586"/>
        <end position="631"/>
    </location>
</feature>
<evidence type="ECO:0000256" key="4">
    <source>
        <dbReference type="ARBA" id="ARBA00022707"/>
    </source>
</evidence>
<dbReference type="EMBL" id="KL197727">
    <property type="protein sequence ID" value="KDQ54904.1"/>
    <property type="molecule type" value="Genomic_DNA"/>
</dbReference>
<evidence type="ECO:0000256" key="3">
    <source>
        <dbReference type="ARBA" id="ARBA00022554"/>
    </source>
</evidence>
<dbReference type="Gene3D" id="1.25.10.10">
    <property type="entry name" value="Leucine-rich Repeat Variant"/>
    <property type="match status" value="3"/>
</dbReference>
<dbReference type="FunFam" id="1.25.10.10:FF:000236">
    <property type="entry name" value="Vacuolar protein 8, variant"/>
    <property type="match status" value="1"/>
</dbReference>
<comment type="subcellular location">
    <subcellularLocation>
        <location evidence="1">Vacuole membrane</location>
        <topology evidence="1">Lipid-anchor</topology>
    </subcellularLocation>
</comment>
<feature type="repeat" description="ARM" evidence="10">
    <location>
        <begin position="172"/>
        <end position="214"/>
    </location>
</feature>
<dbReference type="SUPFAM" id="SSF48371">
    <property type="entry name" value="ARM repeat"/>
    <property type="match status" value="1"/>
</dbReference>
<dbReference type="HOGENOM" id="CLU_021483_0_0_1"/>
<dbReference type="STRING" id="933084.A0A067PJB3"/>
<proteinExistence type="inferred from homology"/>
<dbReference type="GO" id="GO:0071562">
    <property type="term" value="P:nucleus-vacuole junction assembly"/>
    <property type="evidence" value="ECO:0007669"/>
    <property type="project" value="InterPro"/>
</dbReference>
<dbReference type="FunFam" id="1.25.10.10:FF:000131">
    <property type="entry name" value="Vacuolar protein 8"/>
    <property type="match status" value="1"/>
</dbReference>
<comment type="function">
    <text evidence="8">Functions in both vacuole inheritance and protein targeting from the cytoplasm to vacuole.</text>
</comment>
<feature type="repeat" description="ARM" evidence="10">
    <location>
        <begin position="256"/>
        <end position="298"/>
    </location>
</feature>
<evidence type="ECO:0000256" key="9">
    <source>
        <dbReference type="ARBA" id="ARBA00026209"/>
    </source>
</evidence>
<keyword evidence="6" id="KW-0472">Membrane</keyword>
<dbReference type="InParanoid" id="A0A067PJB3"/>
<dbReference type="FunCoup" id="A0A067PJB3">
    <property type="interactions" value="37"/>
</dbReference>
<dbReference type="GO" id="GO:0000329">
    <property type="term" value="C:fungal-type vacuole membrane"/>
    <property type="evidence" value="ECO:0007669"/>
    <property type="project" value="TreeGrafter"/>
</dbReference>
<dbReference type="SMART" id="SM00185">
    <property type="entry name" value="ARM"/>
    <property type="match status" value="9"/>
</dbReference>
<feature type="repeat" description="ARM" evidence="10">
    <location>
        <begin position="297"/>
        <end position="339"/>
    </location>
</feature>
<evidence type="ECO:0000256" key="5">
    <source>
        <dbReference type="ARBA" id="ARBA00022737"/>
    </source>
</evidence>
<feature type="repeat" description="ARM" evidence="10">
    <location>
        <begin position="131"/>
        <end position="173"/>
    </location>
</feature>
<dbReference type="GO" id="GO:0000045">
    <property type="term" value="P:autophagosome assembly"/>
    <property type="evidence" value="ECO:0007669"/>
    <property type="project" value="TreeGrafter"/>
</dbReference>
<feature type="compositionally biased region" description="Low complexity" evidence="11">
    <location>
        <begin position="532"/>
        <end position="542"/>
    </location>
</feature>
<dbReference type="InterPro" id="IPR000225">
    <property type="entry name" value="Armadillo"/>
</dbReference>
<dbReference type="Proteomes" id="UP000027265">
    <property type="component" value="Unassembled WGS sequence"/>
</dbReference>
<organism evidence="12 13">
    <name type="scientific">Jaapia argillacea MUCL 33604</name>
    <dbReference type="NCBI Taxonomy" id="933084"/>
    <lineage>
        <taxon>Eukaryota</taxon>
        <taxon>Fungi</taxon>
        <taxon>Dikarya</taxon>
        <taxon>Basidiomycota</taxon>
        <taxon>Agaricomycotina</taxon>
        <taxon>Agaricomycetes</taxon>
        <taxon>Agaricomycetidae</taxon>
        <taxon>Jaapiales</taxon>
        <taxon>Jaapiaceae</taxon>
        <taxon>Jaapia</taxon>
    </lineage>
</organism>
<gene>
    <name evidence="12" type="ORF">JAAARDRAFT_38019</name>
</gene>
<sequence>MGSSISSCCESCFRSRKSQQYEPLLLENEREAVADLLQFLENRTTTNFFQGSPLSALTTLSFSDNVDLQRSAALAFAEITEKEVRPVGRDTLDPILFLLSSHDTEVQRAASAALGNLAVNTENKLLIVKLGGLEPLIRQMLSPNVEVQCNAVGCVTNLATHDDNKTKIAKSGALVPLTRLARSKDMRVQRNATGALLNMTHSDENRQQLVNAGAIPVLVSLLNSPDTDVQYYCTTALSNIAVDGVNRKKLAQSEQKLVSSLVQLMDSPSLKVQCQAALALRNLASDEKYQLEIVKCDGLTPLLRLLQSTYLPLILSSAACVRNVSIHPQNESPIIESGFLQPLINLLSFKDNEEVQCHAISTLRNLAASSEKNKLAIVKAGAVQSIKELVLEVPMNVQSEMTACVAVLALSDELKGQLLEMGICEVLIPLTNSPSSEVQGNSAAALGNLSSKDGRTATDDYSAFNDVWDKPEGGMHKYLFRFLSSPDATFQHIAVWTIVQLLESGDPQLISNVRNSNLLIPNIRQLSNTRTASPSSSVGGSAHSHRSQAQSYQETDTGEGHGEIQLLARRILDFIEADAEFDAGLAHGSVTPGHTQPGSLVENGGSDMREHEELRRSVREAFAAGRPGSRG</sequence>
<dbReference type="PROSITE" id="PS50176">
    <property type="entry name" value="ARM_REPEAT"/>
    <property type="match status" value="7"/>
</dbReference>
<name>A0A067PJB3_9AGAM</name>
<dbReference type="Pfam" id="PF00514">
    <property type="entry name" value="Arm"/>
    <property type="match status" value="6"/>
</dbReference>
<dbReference type="InterPro" id="IPR011989">
    <property type="entry name" value="ARM-like"/>
</dbReference>
<evidence type="ECO:0000313" key="12">
    <source>
        <dbReference type="EMBL" id="KDQ54904.1"/>
    </source>
</evidence>
<feature type="repeat" description="ARM" evidence="10">
    <location>
        <begin position="213"/>
        <end position="253"/>
    </location>
</feature>
<dbReference type="OrthoDB" id="7537227at2759"/>
<comment type="similarity">
    <text evidence="2">Belongs to the beta-catenin family.</text>
</comment>
<keyword evidence="4" id="KW-0519">Myristate</keyword>
<feature type="compositionally biased region" description="Basic and acidic residues" evidence="11">
    <location>
        <begin position="607"/>
        <end position="619"/>
    </location>
</feature>
<keyword evidence="3" id="KW-0926">Vacuole</keyword>
<protein>
    <recommendedName>
        <fullName evidence="9">Vacuolar protein 8</fullName>
    </recommendedName>
</protein>
<evidence type="ECO:0000256" key="10">
    <source>
        <dbReference type="PROSITE-ProRule" id="PRU00259"/>
    </source>
</evidence>
<evidence type="ECO:0000256" key="7">
    <source>
        <dbReference type="ARBA" id="ARBA00023288"/>
    </source>
</evidence>
<keyword evidence="13" id="KW-1185">Reference proteome</keyword>
<reference evidence="13" key="1">
    <citation type="journal article" date="2014" name="Proc. Natl. Acad. Sci. U.S.A.">
        <title>Extensive sampling of basidiomycete genomes demonstrates inadequacy of the white-rot/brown-rot paradigm for wood decay fungi.</title>
        <authorList>
            <person name="Riley R."/>
            <person name="Salamov A.A."/>
            <person name="Brown D.W."/>
            <person name="Nagy L.G."/>
            <person name="Floudas D."/>
            <person name="Held B.W."/>
            <person name="Levasseur A."/>
            <person name="Lombard V."/>
            <person name="Morin E."/>
            <person name="Otillar R."/>
            <person name="Lindquist E.A."/>
            <person name="Sun H."/>
            <person name="LaButti K.M."/>
            <person name="Schmutz J."/>
            <person name="Jabbour D."/>
            <person name="Luo H."/>
            <person name="Baker S.E."/>
            <person name="Pisabarro A.G."/>
            <person name="Walton J.D."/>
            <person name="Blanchette R.A."/>
            <person name="Henrissat B."/>
            <person name="Martin F."/>
            <person name="Cullen D."/>
            <person name="Hibbett D.S."/>
            <person name="Grigoriev I.V."/>
        </authorList>
    </citation>
    <scope>NUCLEOTIDE SEQUENCE [LARGE SCALE GENOMIC DNA]</scope>
    <source>
        <strain evidence="13">MUCL 33604</strain>
    </source>
</reference>
<evidence type="ECO:0000256" key="8">
    <source>
        <dbReference type="ARBA" id="ARBA00024821"/>
    </source>
</evidence>
<dbReference type="PANTHER" id="PTHR47249:SF1">
    <property type="entry name" value="VACUOLAR PROTEIN 8"/>
    <property type="match status" value="1"/>
</dbReference>
<evidence type="ECO:0000256" key="1">
    <source>
        <dbReference type="ARBA" id="ARBA00004592"/>
    </source>
</evidence>